<sequence length="348" mass="37725">MLLCSERQASAARSQVFPRIILPSASLLPPPCCSLPANGLQDGDWAVWSAAPSISRRRFSSGTTTRASASTMEKAAAKDTLPDRLLTAALPTNAKAARVPGLASRAVLRTEPIGPLKALAQRWIKSQCAGVRRAFEITLAYNCMTPKELLLNVLALMAGPKDPFFGVSLPAELPHGSHPLDVATDALAALCDYSKFKSGRFGTSGLPAHLTVLACFHPSSHVHRQPSRFNGKQCYRSLLPAALRKCLDGAQADKMGTNNWYCYIRTKTVETIILTAEDRPIELAALPDPGVQRPPPTPVWAQANPMMRPRPKPQLPPTVATQTSSLPWGSTIYHYKSIPSSILLKRYS</sequence>
<evidence type="ECO:0000313" key="1">
    <source>
        <dbReference type="EMBL" id="PLW25684.1"/>
    </source>
</evidence>
<dbReference type="EMBL" id="PGCJ01000597">
    <property type="protein sequence ID" value="PLW25684.1"/>
    <property type="molecule type" value="Genomic_DNA"/>
</dbReference>
<comment type="caution">
    <text evidence="1">The sequence shown here is derived from an EMBL/GenBank/DDBJ whole genome shotgun (WGS) entry which is preliminary data.</text>
</comment>
<gene>
    <name evidence="1" type="ORF">PCANC_24826</name>
</gene>
<reference evidence="1 2" key="1">
    <citation type="submission" date="2017-11" db="EMBL/GenBank/DDBJ databases">
        <title>De novo assembly and phasing of dikaryotic genomes from two isolates of Puccinia coronata f. sp. avenae, the causal agent of oat crown rust.</title>
        <authorList>
            <person name="Miller M.E."/>
            <person name="Zhang Y."/>
            <person name="Omidvar V."/>
            <person name="Sperschneider J."/>
            <person name="Schwessinger B."/>
            <person name="Raley C."/>
            <person name="Palmer J.M."/>
            <person name="Garnica D."/>
            <person name="Upadhyaya N."/>
            <person name="Rathjen J."/>
            <person name="Taylor J.M."/>
            <person name="Park R.F."/>
            <person name="Dodds P.N."/>
            <person name="Hirsch C.D."/>
            <person name="Kianian S.F."/>
            <person name="Figueroa M."/>
        </authorList>
    </citation>
    <scope>NUCLEOTIDE SEQUENCE [LARGE SCALE GENOMIC DNA]</scope>
    <source>
        <strain evidence="1">12NC29</strain>
    </source>
</reference>
<protein>
    <submittedName>
        <fullName evidence="1">Uncharacterized protein</fullName>
    </submittedName>
</protein>
<evidence type="ECO:0000313" key="2">
    <source>
        <dbReference type="Proteomes" id="UP000235388"/>
    </source>
</evidence>
<proteinExistence type="predicted"/>
<dbReference type="Proteomes" id="UP000235388">
    <property type="component" value="Unassembled WGS sequence"/>
</dbReference>
<dbReference type="OrthoDB" id="619536at2759"/>
<dbReference type="STRING" id="200324.A0A2N5TJM7"/>
<name>A0A2N5TJM7_9BASI</name>
<accession>A0A2N5TJM7</accession>
<dbReference type="AlphaFoldDB" id="A0A2N5TJM7"/>
<organism evidence="1 2">
    <name type="scientific">Puccinia coronata f. sp. avenae</name>
    <dbReference type="NCBI Taxonomy" id="200324"/>
    <lineage>
        <taxon>Eukaryota</taxon>
        <taxon>Fungi</taxon>
        <taxon>Dikarya</taxon>
        <taxon>Basidiomycota</taxon>
        <taxon>Pucciniomycotina</taxon>
        <taxon>Pucciniomycetes</taxon>
        <taxon>Pucciniales</taxon>
        <taxon>Pucciniaceae</taxon>
        <taxon>Puccinia</taxon>
    </lineage>
</organism>
<keyword evidence="2" id="KW-1185">Reference proteome</keyword>